<proteinExistence type="inferred from homology"/>
<dbReference type="Gene3D" id="3.90.70.10">
    <property type="entry name" value="Cysteine proteinases"/>
    <property type="match status" value="1"/>
</dbReference>
<comment type="caution">
    <text evidence="2">The sequence shown here is derived from an EMBL/GenBank/DDBJ whole genome shotgun (WGS) entry which is preliminary data.</text>
</comment>
<protein>
    <submittedName>
        <fullName evidence="2">Aminopeptidase E</fullName>
        <ecNumber evidence="2">3.4.22.-</ecNumber>
    </submittedName>
</protein>
<comment type="similarity">
    <text evidence="1">Belongs to the peptidase C1 family.</text>
</comment>
<sequence>MKKLLLIALALGLYSYSAMAQEGGKESGFVFTTIKENPITSVKDQNRSSTCWSFSSLGFLEAELLRKRKGEYDLAEMFVVHHTMIDRAERYVRLHGGYSFEPGGVFYDAIYCLKHYGIVPQEAMPGIMYSETLPVHDELDAVAKAYVDAIAKGNLKKLTPVWQQGLSTIYDTYLGRYPKNFTYKGKEYTPLSFARSLGLNLDDYVSLTSFTHHPFYSEFAIEIPDNWRNGNSWNLPVDELITVIDNAIEKGFTVAWASDISEQGYTRNGIAVVPDLIRTDLTEAEKIRWARMSSEEKKRELTSKPGPEQEITQEMRQTAFDNWETTDDHGMLIYGIAKDQTGKNYYITKNSWGTKNKYQGVWYASKAFVKYKTINILVHKDAIPKNIARKIICNL</sequence>
<dbReference type="PIRSF" id="PIRSF005700">
    <property type="entry name" value="PepC"/>
    <property type="match status" value="1"/>
</dbReference>
<dbReference type="Pfam" id="PF03051">
    <property type="entry name" value="Peptidase_C1_2"/>
    <property type="match status" value="2"/>
</dbReference>
<accession>A0A5J4QNV9</accession>
<keyword evidence="2" id="KW-0031">Aminopeptidase</keyword>
<gene>
    <name evidence="2" type="ORF">EZS27_027338</name>
</gene>
<dbReference type="GO" id="GO:0006508">
    <property type="term" value="P:proteolysis"/>
    <property type="evidence" value="ECO:0007669"/>
    <property type="project" value="UniProtKB-KW"/>
</dbReference>
<name>A0A5J4QNV9_9ZZZZ</name>
<keyword evidence="1" id="KW-0645">Protease</keyword>
<dbReference type="EMBL" id="SNRY01002860">
    <property type="protein sequence ID" value="KAA6323202.1"/>
    <property type="molecule type" value="Genomic_DNA"/>
</dbReference>
<reference evidence="2" key="1">
    <citation type="submission" date="2019-03" db="EMBL/GenBank/DDBJ databases">
        <title>Single cell metagenomics reveals metabolic interactions within the superorganism composed of flagellate Streblomastix strix and complex community of Bacteroidetes bacteria on its surface.</title>
        <authorList>
            <person name="Treitli S.C."/>
            <person name="Kolisko M."/>
            <person name="Husnik F."/>
            <person name="Keeling P."/>
            <person name="Hampl V."/>
        </authorList>
    </citation>
    <scope>NUCLEOTIDE SEQUENCE</scope>
    <source>
        <strain evidence="2">STM</strain>
    </source>
</reference>
<dbReference type="InterPro" id="IPR004134">
    <property type="entry name" value="Peptidase_C1B"/>
</dbReference>
<dbReference type="AlphaFoldDB" id="A0A5J4QNV9"/>
<dbReference type="SUPFAM" id="SSF54001">
    <property type="entry name" value="Cysteine proteinases"/>
    <property type="match status" value="1"/>
</dbReference>
<keyword evidence="1 2" id="KW-0378">Hydrolase</keyword>
<organism evidence="2">
    <name type="scientific">termite gut metagenome</name>
    <dbReference type="NCBI Taxonomy" id="433724"/>
    <lineage>
        <taxon>unclassified sequences</taxon>
        <taxon>metagenomes</taxon>
        <taxon>organismal metagenomes</taxon>
    </lineage>
</organism>
<dbReference type="GO" id="GO:0070005">
    <property type="term" value="F:cysteine-type aminopeptidase activity"/>
    <property type="evidence" value="ECO:0007669"/>
    <property type="project" value="InterPro"/>
</dbReference>
<dbReference type="InterPro" id="IPR038765">
    <property type="entry name" value="Papain-like_cys_pep_sf"/>
</dbReference>
<evidence type="ECO:0000256" key="1">
    <source>
        <dbReference type="PIRNR" id="PIRNR005700"/>
    </source>
</evidence>
<dbReference type="EC" id="3.4.22.-" evidence="2"/>
<evidence type="ECO:0000313" key="2">
    <source>
        <dbReference type="EMBL" id="KAA6323202.1"/>
    </source>
</evidence>
<keyword evidence="1" id="KW-0788">Thiol protease</keyword>